<accession>A0A3M0FYR7</accession>
<organism evidence="4 5">
    <name type="scientific">Tessaracoccus antarcticus</name>
    <dbReference type="NCBI Taxonomy" id="2479848"/>
    <lineage>
        <taxon>Bacteria</taxon>
        <taxon>Bacillati</taxon>
        <taxon>Actinomycetota</taxon>
        <taxon>Actinomycetes</taxon>
        <taxon>Propionibacteriales</taxon>
        <taxon>Propionibacteriaceae</taxon>
        <taxon>Tessaracoccus</taxon>
    </lineage>
</organism>
<dbReference type="GO" id="GO:0016832">
    <property type="term" value="F:aldehyde-lyase activity"/>
    <property type="evidence" value="ECO:0007669"/>
    <property type="project" value="TreeGrafter"/>
</dbReference>
<protein>
    <submittedName>
        <fullName evidence="4">Class II aldolase</fullName>
    </submittedName>
</protein>
<proteinExistence type="predicted"/>
<sequence>MHLSPRDQLIRLAHHFGSDPEYARAGGGNASVKVDGVLHIKPSGTMLADLRDEDLVPLRLEPLFEALVSDEPVEGDPVMVAAERARVGDPAGRRPSVEILFHALIADPLVIHLHPLVANAVTCNEDGRQLTADLLGDEALWVDYIDPGIPLARGIAAARVEFESHTGRHAPAITMLGNHGIIVSGDTFEEVAQRTTWLTSTIAAAIAAAGPDAGTDAAAGAVSTLDNAGSAATLTTLAEQFRVATESRSVVLDADAFIAATTGPSAGPVSRGPMIPDQIVYAGSLPVLLREDDDADAVAHQVARFRGIHGRSPVVAVIPRVAAFAVGEGDKAARNALDTYRDALRMARDADRIGRVRVMDQSERTFIENWEAESYRRSVAATA</sequence>
<evidence type="ECO:0000313" key="5">
    <source>
        <dbReference type="Proteomes" id="UP000275256"/>
    </source>
</evidence>
<dbReference type="InterPro" id="IPR001303">
    <property type="entry name" value="Aldolase_II/adducin_N"/>
</dbReference>
<keyword evidence="5" id="KW-1185">Reference proteome</keyword>
<dbReference type="Pfam" id="PF00596">
    <property type="entry name" value="Aldolase_II"/>
    <property type="match status" value="1"/>
</dbReference>
<dbReference type="RefSeq" id="WP_121902660.1">
    <property type="nucleotide sequence ID" value="NZ_REFW01000005.1"/>
</dbReference>
<evidence type="ECO:0000256" key="1">
    <source>
        <dbReference type="ARBA" id="ARBA00022723"/>
    </source>
</evidence>
<dbReference type="EMBL" id="REFW01000005">
    <property type="protein sequence ID" value="RMB57880.1"/>
    <property type="molecule type" value="Genomic_DNA"/>
</dbReference>
<keyword evidence="2" id="KW-0456">Lyase</keyword>
<dbReference type="SMART" id="SM01007">
    <property type="entry name" value="Aldolase_II"/>
    <property type="match status" value="1"/>
</dbReference>
<dbReference type="Proteomes" id="UP000275256">
    <property type="component" value="Unassembled WGS sequence"/>
</dbReference>
<comment type="caution">
    <text evidence="4">The sequence shown here is derived from an EMBL/GenBank/DDBJ whole genome shotgun (WGS) entry which is preliminary data.</text>
</comment>
<keyword evidence="1" id="KW-0479">Metal-binding</keyword>
<dbReference type="InterPro" id="IPR050197">
    <property type="entry name" value="Aldolase_class_II_sugar_metab"/>
</dbReference>
<gene>
    <name evidence="4" type="ORF">EAX62_15215</name>
</gene>
<dbReference type="PANTHER" id="PTHR22789:SF0">
    <property type="entry name" value="3-OXO-TETRONATE 4-PHOSPHATE DECARBOXYLASE-RELATED"/>
    <property type="match status" value="1"/>
</dbReference>
<evidence type="ECO:0000256" key="2">
    <source>
        <dbReference type="ARBA" id="ARBA00023239"/>
    </source>
</evidence>
<dbReference type="Gene3D" id="3.40.225.10">
    <property type="entry name" value="Class II aldolase/adducin N-terminal domain"/>
    <property type="match status" value="1"/>
</dbReference>
<name>A0A3M0FYR7_9ACTN</name>
<dbReference type="GO" id="GO:0005829">
    <property type="term" value="C:cytosol"/>
    <property type="evidence" value="ECO:0007669"/>
    <property type="project" value="TreeGrafter"/>
</dbReference>
<dbReference type="OrthoDB" id="9774430at2"/>
<dbReference type="GO" id="GO:0046872">
    <property type="term" value="F:metal ion binding"/>
    <property type="evidence" value="ECO:0007669"/>
    <property type="project" value="UniProtKB-KW"/>
</dbReference>
<dbReference type="AlphaFoldDB" id="A0A3M0FYR7"/>
<feature type="domain" description="Class II aldolase/adducin N-terminal" evidence="3">
    <location>
        <begin position="8"/>
        <end position="206"/>
    </location>
</feature>
<dbReference type="SUPFAM" id="SSF53639">
    <property type="entry name" value="AraD/HMP-PK domain-like"/>
    <property type="match status" value="1"/>
</dbReference>
<dbReference type="InterPro" id="IPR036409">
    <property type="entry name" value="Aldolase_II/adducin_N_sf"/>
</dbReference>
<dbReference type="GO" id="GO:0019323">
    <property type="term" value="P:pentose catabolic process"/>
    <property type="evidence" value="ECO:0007669"/>
    <property type="project" value="TreeGrafter"/>
</dbReference>
<dbReference type="PANTHER" id="PTHR22789">
    <property type="entry name" value="FUCULOSE PHOSPHATE ALDOLASE"/>
    <property type="match status" value="1"/>
</dbReference>
<evidence type="ECO:0000313" key="4">
    <source>
        <dbReference type="EMBL" id="RMB57880.1"/>
    </source>
</evidence>
<reference evidence="4 5" key="1">
    <citation type="submission" date="2018-10" db="EMBL/GenBank/DDBJ databases">
        <title>Tessaracoccus antarcticuss sp. nov., isolated from sediment.</title>
        <authorList>
            <person name="Zhou L.Y."/>
            <person name="Du Z.J."/>
        </authorList>
    </citation>
    <scope>NUCLEOTIDE SEQUENCE [LARGE SCALE GENOMIC DNA]</scope>
    <source>
        <strain evidence="4 5">JDX10</strain>
    </source>
</reference>
<evidence type="ECO:0000259" key="3">
    <source>
        <dbReference type="SMART" id="SM01007"/>
    </source>
</evidence>